<reference evidence="8 9" key="1">
    <citation type="submission" date="2017-06" db="EMBL/GenBank/DDBJ databases">
        <title>Streptomyces albireticuli Genome sequencing and assembly.</title>
        <authorList>
            <person name="Wang Y."/>
            <person name="Du B."/>
            <person name="Ding Y."/>
            <person name="Liu H."/>
            <person name="Hou Q."/>
            <person name="Liu K."/>
            <person name="Yao L."/>
            <person name="Wang C."/>
        </authorList>
    </citation>
    <scope>NUCLEOTIDE SEQUENCE [LARGE SCALE GENOMIC DNA]</scope>
    <source>
        <strain evidence="8 9">MDJK11</strain>
    </source>
</reference>
<dbReference type="Proteomes" id="UP000195755">
    <property type="component" value="Chromosome"/>
</dbReference>
<keyword evidence="4" id="KW-0560">Oxidoreductase</keyword>
<evidence type="ECO:0000256" key="5">
    <source>
        <dbReference type="ARBA" id="ARBA00023008"/>
    </source>
</evidence>
<feature type="domain" description="Tyrosinase copper-binding" evidence="7">
    <location>
        <begin position="207"/>
        <end position="218"/>
    </location>
</feature>
<dbReference type="PANTHER" id="PTHR11474">
    <property type="entry name" value="TYROSINASE FAMILY MEMBER"/>
    <property type="match status" value="1"/>
</dbReference>
<dbReference type="PROSITE" id="PS00498">
    <property type="entry name" value="TYROSINASE_2"/>
    <property type="match status" value="1"/>
</dbReference>
<dbReference type="SUPFAM" id="SSF48056">
    <property type="entry name" value="Di-copper centre-containing domain"/>
    <property type="match status" value="1"/>
</dbReference>
<dbReference type="InterPro" id="IPR002227">
    <property type="entry name" value="Tyrosinase_Cu-bd"/>
</dbReference>
<accession>A0A1Z2L705</accession>
<evidence type="ECO:0000256" key="2">
    <source>
        <dbReference type="ARBA" id="ARBA00009928"/>
    </source>
</evidence>
<dbReference type="PROSITE" id="PS00497">
    <property type="entry name" value="TYROSINASE_1"/>
    <property type="match status" value="1"/>
</dbReference>
<keyword evidence="3" id="KW-0479">Metal-binding</keyword>
<evidence type="ECO:0000259" key="6">
    <source>
        <dbReference type="PROSITE" id="PS00497"/>
    </source>
</evidence>
<protein>
    <submittedName>
        <fullName evidence="8">Tyrosinase</fullName>
    </submittedName>
</protein>
<name>A0A1Z2L705_9ACTN</name>
<comment type="similarity">
    <text evidence="2">Belongs to the tyrosinase family.</text>
</comment>
<dbReference type="NCBIfam" id="NF047834">
    <property type="entry name" value="TyrosinaseMelC2"/>
    <property type="match status" value="1"/>
</dbReference>
<sequence length="271" mass="30875">MRKNQATLSATEKRNFVNALLELKRTGVYDGFVRTHNEFIMSDTDNGDRVGHRSPSFLPWHRRFLIQFEQELQKIDASVTLPYWDWTVDRSTTSSIWGADFLGGNGRSRDSQVTTGPFAYSTGKWNINVSVDNRSYLQRELGASGQLPTRAQVDAVLAMTTYDMAPWNSASDGFRNNLEGWRGQGRVHNSVHVWIGGQMATGVSPNDPAFWLHHCFIDKLWADWQRMHPTSPYLPAAGTANVVDLNDTMRPWNNVTPADMLDHTKFYTYDR</sequence>
<dbReference type="PRINTS" id="PR00092">
    <property type="entry name" value="TYROSINASE"/>
</dbReference>
<dbReference type="GO" id="GO:0016491">
    <property type="term" value="F:oxidoreductase activity"/>
    <property type="evidence" value="ECO:0007669"/>
    <property type="project" value="UniProtKB-KW"/>
</dbReference>
<dbReference type="PANTHER" id="PTHR11474:SF126">
    <property type="entry name" value="TYROSINASE-LIKE PROTEIN TYR-1-RELATED"/>
    <property type="match status" value="1"/>
</dbReference>
<evidence type="ECO:0000256" key="3">
    <source>
        <dbReference type="ARBA" id="ARBA00022723"/>
    </source>
</evidence>
<evidence type="ECO:0000259" key="7">
    <source>
        <dbReference type="PROSITE" id="PS00498"/>
    </source>
</evidence>
<dbReference type="InterPro" id="IPR050316">
    <property type="entry name" value="Tyrosinase/Hemocyanin"/>
</dbReference>
<gene>
    <name evidence="8" type="ORF">SMD11_4471</name>
</gene>
<dbReference type="Gene3D" id="1.10.1280.10">
    <property type="entry name" value="Di-copper center containing domain from catechol oxidase"/>
    <property type="match status" value="1"/>
</dbReference>
<evidence type="ECO:0000256" key="4">
    <source>
        <dbReference type="ARBA" id="ARBA00023002"/>
    </source>
</evidence>
<comment type="cofactor">
    <cofactor evidence="1">
        <name>Cu(2+)</name>
        <dbReference type="ChEBI" id="CHEBI:29036"/>
    </cofactor>
</comment>
<dbReference type="AlphaFoldDB" id="A0A1Z2L705"/>
<evidence type="ECO:0000313" key="9">
    <source>
        <dbReference type="Proteomes" id="UP000195755"/>
    </source>
</evidence>
<organism evidence="8 9">
    <name type="scientific">Streptomyces albireticuli</name>
    <dbReference type="NCBI Taxonomy" id="1940"/>
    <lineage>
        <taxon>Bacteria</taxon>
        <taxon>Bacillati</taxon>
        <taxon>Actinomycetota</taxon>
        <taxon>Actinomycetes</taxon>
        <taxon>Kitasatosporales</taxon>
        <taxon>Streptomycetaceae</taxon>
        <taxon>Streptomyces</taxon>
    </lineage>
</organism>
<feature type="domain" description="Tyrosinase copper-binding" evidence="6">
    <location>
        <begin position="52"/>
        <end position="69"/>
    </location>
</feature>
<evidence type="ECO:0000256" key="1">
    <source>
        <dbReference type="ARBA" id="ARBA00001973"/>
    </source>
</evidence>
<keyword evidence="5" id="KW-0186">Copper</keyword>
<dbReference type="EMBL" id="CP021744">
    <property type="protein sequence ID" value="ARZ70072.1"/>
    <property type="molecule type" value="Genomic_DNA"/>
</dbReference>
<dbReference type="InterPro" id="IPR008922">
    <property type="entry name" value="Di-copper_centre_dom_sf"/>
</dbReference>
<dbReference type="GO" id="GO:0046872">
    <property type="term" value="F:metal ion binding"/>
    <property type="evidence" value="ECO:0007669"/>
    <property type="project" value="UniProtKB-KW"/>
</dbReference>
<proteinExistence type="inferred from homology"/>
<dbReference type="KEGG" id="salj:SMD11_4471"/>
<evidence type="ECO:0000313" key="8">
    <source>
        <dbReference type="EMBL" id="ARZ70072.1"/>
    </source>
</evidence>
<dbReference type="Pfam" id="PF00264">
    <property type="entry name" value="Tyrosinase"/>
    <property type="match status" value="1"/>
</dbReference>